<proteinExistence type="predicted"/>
<dbReference type="RefSeq" id="WP_344675801.1">
    <property type="nucleotide sequence ID" value="NZ_BAAAZI010000012.1"/>
</dbReference>
<evidence type="ECO:0000259" key="1">
    <source>
        <dbReference type="Pfam" id="PF19413"/>
    </source>
</evidence>
<accession>A0ABP7Z3S2</accession>
<dbReference type="InterPro" id="IPR011990">
    <property type="entry name" value="TPR-like_helical_dom_sf"/>
</dbReference>
<sequence length="415" mass="48112">MQLHIKTLLGILAFLFFQPLNLLAQDLDSDQLFELARKTAFDQKDYPKAVQLSKQALARSPEYTDIQVFLGRLYTWMDKVDSARLVFQQLEQKQVQDADFHLAYASMEYWEDQEAKALAIVSRGLEYSPKSIDLRLLKAKILNSQGQYTIAQDIVKTILEEQPTNSEARDLWNRLKNQSGDREIGLSYNFLYFDKQFADNWHILGLSYKQGTKLGSLIFKTNFANKFASNGLQFEVEAYPRLSKIFYMYLGAGYSDNVGIFPNYRTGASLYANLPASFEAEVGFRQLKFTDHVWIYTASVGKYYKNFWFNARTYLTPGDSQISHSYAATVRYYTQGADDYIGFVIGTGISPEENRENLWSDNPNKLKTFKTGLDYNFSLKNNNFFNISTTYYHVEYRPQTKDNQVDFTVGYKRRF</sequence>
<dbReference type="Gene3D" id="1.25.40.10">
    <property type="entry name" value="Tetratricopeptide repeat domain"/>
    <property type="match status" value="1"/>
</dbReference>
<protein>
    <recommendedName>
        <fullName evidence="1">YaiO beta-barrel domain-containing protein</fullName>
    </recommendedName>
</protein>
<organism evidence="2 3">
    <name type="scientific">Sphingobacterium kyonggiense</name>
    <dbReference type="NCBI Taxonomy" id="714075"/>
    <lineage>
        <taxon>Bacteria</taxon>
        <taxon>Pseudomonadati</taxon>
        <taxon>Bacteroidota</taxon>
        <taxon>Sphingobacteriia</taxon>
        <taxon>Sphingobacteriales</taxon>
        <taxon>Sphingobacteriaceae</taxon>
        <taxon>Sphingobacterium</taxon>
    </lineage>
</organism>
<dbReference type="NCBIfam" id="TIGR04390">
    <property type="entry name" value="OMP_YaiO_dom"/>
    <property type="match status" value="1"/>
</dbReference>
<dbReference type="InterPro" id="IPR030887">
    <property type="entry name" value="Beta-barrel_YaiO"/>
</dbReference>
<evidence type="ECO:0000313" key="3">
    <source>
        <dbReference type="Proteomes" id="UP001500101"/>
    </source>
</evidence>
<name>A0ABP7Z3S2_9SPHI</name>
<reference evidence="3" key="1">
    <citation type="journal article" date="2019" name="Int. J. Syst. Evol. Microbiol.">
        <title>The Global Catalogue of Microorganisms (GCM) 10K type strain sequencing project: providing services to taxonomists for standard genome sequencing and annotation.</title>
        <authorList>
            <consortium name="The Broad Institute Genomics Platform"/>
            <consortium name="The Broad Institute Genome Sequencing Center for Infectious Disease"/>
            <person name="Wu L."/>
            <person name="Ma J."/>
        </authorList>
    </citation>
    <scope>NUCLEOTIDE SEQUENCE [LARGE SCALE GENOMIC DNA]</scope>
    <source>
        <strain evidence="3">JCM 16704</strain>
    </source>
</reference>
<dbReference type="Pfam" id="PF19413">
    <property type="entry name" value="YaiO"/>
    <property type="match status" value="1"/>
</dbReference>
<dbReference type="Proteomes" id="UP001500101">
    <property type="component" value="Unassembled WGS sequence"/>
</dbReference>
<dbReference type="Pfam" id="PF14559">
    <property type="entry name" value="TPR_19"/>
    <property type="match status" value="2"/>
</dbReference>
<keyword evidence="3" id="KW-1185">Reference proteome</keyword>
<dbReference type="EMBL" id="BAAAZI010000012">
    <property type="protein sequence ID" value="GAA4146736.1"/>
    <property type="molecule type" value="Genomic_DNA"/>
</dbReference>
<gene>
    <name evidence="2" type="ORF">GCM10022216_32030</name>
</gene>
<comment type="caution">
    <text evidence="2">The sequence shown here is derived from an EMBL/GenBank/DDBJ whole genome shotgun (WGS) entry which is preliminary data.</text>
</comment>
<dbReference type="SUPFAM" id="SSF48452">
    <property type="entry name" value="TPR-like"/>
    <property type="match status" value="1"/>
</dbReference>
<feature type="domain" description="YaiO beta-barrel" evidence="1">
    <location>
        <begin position="182"/>
        <end position="353"/>
    </location>
</feature>
<evidence type="ECO:0000313" key="2">
    <source>
        <dbReference type="EMBL" id="GAA4146736.1"/>
    </source>
</evidence>